<dbReference type="InterPro" id="IPR001356">
    <property type="entry name" value="HD"/>
</dbReference>
<dbReference type="Proteomes" id="UP001054837">
    <property type="component" value="Unassembled WGS sequence"/>
</dbReference>
<evidence type="ECO:0008006" key="4">
    <source>
        <dbReference type="Google" id="ProtNLM"/>
    </source>
</evidence>
<evidence type="ECO:0000313" key="3">
    <source>
        <dbReference type="Proteomes" id="UP001054837"/>
    </source>
</evidence>
<accession>A0AAV4SL38</accession>
<dbReference type="EMBL" id="BPLQ01008070">
    <property type="protein sequence ID" value="GIY34495.1"/>
    <property type="molecule type" value="Genomic_DNA"/>
</dbReference>
<reference evidence="2 3" key="1">
    <citation type="submission" date="2021-06" db="EMBL/GenBank/DDBJ databases">
        <title>Caerostris darwini draft genome.</title>
        <authorList>
            <person name="Kono N."/>
            <person name="Arakawa K."/>
        </authorList>
    </citation>
    <scope>NUCLEOTIDE SEQUENCE [LARGE SCALE GENOMIC DNA]</scope>
</reference>
<feature type="compositionally biased region" description="Basic and acidic residues" evidence="1">
    <location>
        <begin position="24"/>
        <end position="33"/>
    </location>
</feature>
<feature type="region of interest" description="Disordered" evidence="1">
    <location>
        <begin position="16"/>
        <end position="126"/>
    </location>
</feature>
<keyword evidence="3" id="KW-1185">Reference proteome</keyword>
<evidence type="ECO:0000256" key="1">
    <source>
        <dbReference type="SAM" id="MobiDB-lite"/>
    </source>
</evidence>
<feature type="compositionally biased region" description="Polar residues" evidence="1">
    <location>
        <begin position="115"/>
        <end position="126"/>
    </location>
</feature>
<dbReference type="AlphaFoldDB" id="A0AAV4SL38"/>
<organism evidence="2 3">
    <name type="scientific">Caerostris darwini</name>
    <dbReference type="NCBI Taxonomy" id="1538125"/>
    <lineage>
        <taxon>Eukaryota</taxon>
        <taxon>Metazoa</taxon>
        <taxon>Ecdysozoa</taxon>
        <taxon>Arthropoda</taxon>
        <taxon>Chelicerata</taxon>
        <taxon>Arachnida</taxon>
        <taxon>Araneae</taxon>
        <taxon>Araneomorphae</taxon>
        <taxon>Entelegynae</taxon>
        <taxon>Araneoidea</taxon>
        <taxon>Araneidae</taxon>
        <taxon>Caerostris</taxon>
    </lineage>
</organism>
<protein>
    <recommendedName>
        <fullName evidence="4">Homeobox domain-containing protein</fullName>
    </recommendedName>
</protein>
<evidence type="ECO:0000313" key="2">
    <source>
        <dbReference type="EMBL" id="GIY34495.1"/>
    </source>
</evidence>
<proteinExistence type="predicted"/>
<dbReference type="Gene3D" id="1.10.10.60">
    <property type="entry name" value="Homeodomain-like"/>
    <property type="match status" value="1"/>
</dbReference>
<dbReference type="GO" id="GO:0003677">
    <property type="term" value="F:DNA binding"/>
    <property type="evidence" value="ECO:0007669"/>
    <property type="project" value="InterPro"/>
</dbReference>
<dbReference type="CDD" id="cd00086">
    <property type="entry name" value="homeodomain"/>
    <property type="match status" value="1"/>
</dbReference>
<gene>
    <name evidence="2" type="ORF">CDAR_498861</name>
</gene>
<comment type="caution">
    <text evidence="2">The sequence shown here is derived from an EMBL/GenBank/DDBJ whole genome shotgun (WGS) entry which is preliminary data.</text>
</comment>
<sequence>MSMSIEAAAVVLGHRVLRSSASGFRREQPDTSRPEGCGHSTVWFQNRRAKFRKQERLNQQKQAQQSSSQPSSSASSTSSSATNNNCSTDSTVASMKEGSSTCIGNKDTKPPVLTAINSDAKTVNGE</sequence>
<name>A0AAV4SL38_9ARAC</name>
<feature type="compositionally biased region" description="Low complexity" evidence="1">
    <location>
        <begin position="59"/>
        <end position="91"/>
    </location>
</feature>